<feature type="transmembrane region" description="Helical" evidence="7">
    <location>
        <begin position="161"/>
        <end position="183"/>
    </location>
</feature>
<keyword evidence="3 7" id="KW-0812">Transmembrane</keyword>
<dbReference type="EMBL" id="CP030041">
    <property type="protein sequence ID" value="AWW30535.1"/>
    <property type="molecule type" value="Genomic_DNA"/>
</dbReference>
<dbReference type="KEGG" id="est:DN752_10585"/>
<evidence type="ECO:0000256" key="6">
    <source>
        <dbReference type="ARBA" id="ARBA00023136"/>
    </source>
</evidence>
<evidence type="ECO:0000256" key="1">
    <source>
        <dbReference type="ARBA" id="ARBA00004127"/>
    </source>
</evidence>
<feature type="transmembrane region" description="Helical" evidence="7">
    <location>
        <begin position="132"/>
        <end position="152"/>
    </location>
</feature>
<dbReference type="AlphaFoldDB" id="A0A2Z4IHY9"/>
<dbReference type="GO" id="GO:0016020">
    <property type="term" value="C:membrane"/>
    <property type="evidence" value="ECO:0007669"/>
    <property type="project" value="InterPro"/>
</dbReference>
<evidence type="ECO:0000256" key="7">
    <source>
        <dbReference type="SAM" id="Phobius"/>
    </source>
</evidence>
<feature type="transmembrane region" description="Helical" evidence="7">
    <location>
        <begin position="60"/>
        <end position="77"/>
    </location>
</feature>
<reference evidence="8 9" key="1">
    <citation type="submission" date="2018-06" db="EMBL/GenBank/DDBJ databases">
        <title>Echinicola strongylocentroti sp. nov., isolated from a sea urchin Strongylocentrotus intermedius.</title>
        <authorList>
            <person name="Bae S.S."/>
        </authorList>
    </citation>
    <scope>NUCLEOTIDE SEQUENCE [LARGE SCALE GENOMIC DNA]</scope>
    <source>
        <strain evidence="8 9">MEBiC08714</strain>
    </source>
</reference>
<protein>
    <submittedName>
        <fullName evidence="8">Zinc permease</fullName>
    </submittedName>
</protein>
<evidence type="ECO:0000256" key="3">
    <source>
        <dbReference type="ARBA" id="ARBA00022692"/>
    </source>
</evidence>
<feature type="transmembrane region" description="Helical" evidence="7">
    <location>
        <begin position="225"/>
        <end position="242"/>
    </location>
</feature>
<dbReference type="InterPro" id="IPR003689">
    <property type="entry name" value="ZIP"/>
</dbReference>
<keyword evidence="4 7" id="KW-1133">Transmembrane helix</keyword>
<keyword evidence="9" id="KW-1185">Reference proteome</keyword>
<feature type="transmembrane region" description="Helical" evidence="7">
    <location>
        <begin position="98"/>
        <end position="117"/>
    </location>
</feature>
<name>A0A2Z4IHY9_9BACT</name>
<accession>A0A2Z4IHY9</accession>
<dbReference type="InterPro" id="IPR045891">
    <property type="entry name" value="ZIP9"/>
</dbReference>
<dbReference type="PANTHER" id="PTHR16133:SF0">
    <property type="entry name" value="ZINC_IRON REGULATED TRANSPORTER-RELATED PROTEIN 102B, ISOFORM E"/>
    <property type="match status" value="1"/>
</dbReference>
<dbReference type="RefSeq" id="WP_112783916.1">
    <property type="nucleotide sequence ID" value="NZ_CP030041.1"/>
</dbReference>
<dbReference type="Proteomes" id="UP000248688">
    <property type="component" value="Chromosome"/>
</dbReference>
<dbReference type="GO" id="GO:0006829">
    <property type="term" value="P:zinc ion transport"/>
    <property type="evidence" value="ECO:0007669"/>
    <property type="project" value="InterPro"/>
</dbReference>
<keyword evidence="5" id="KW-0333">Golgi apparatus</keyword>
<dbReference type="OrthoDB" id="654481at2"/>
<dbReference type="GO" id="GO:0012505">
    <property type="term" value="C:endomembrane system"/>
    <property type="evidence" value="ECO:0007669"/>
    <property type="project" value="UniProtKB-SubCell"/>
</dbReference>
<gene>
    <name evidence="8" type="ORF">DN752_10585</name>
</gene>
<dbReference type="Pfam" id="PF02535">
    <property type="entry name" value="Zip"/>
    <property type="match status" value="1"/>
</dbReference>
<sequence length="243" mass="26671">MVIKILVLFLSALLSGLLAVVMPSWKEKNFKLILVFAGSYLFSITVLHILPELFANPDSAYYMGLYVLIGFLLQQVLEFLSSGIEHGHIHDQHHGKNTVWMVMIGLSLHALLEGTLLSQQPSLSGHHHGTETLLFGIIMHKAPAAFALVAVLSNSLKRSTVLFLLVIFALASPLGMLISSVAFSHQLLAAEVMDVLFGLVAGGFLHISTTIFFESSPHHKFHLTRLLVSLFAAFLAITSEYLI</sequence>
<evidence type="ECO:0000256" key="2">
    <source>
        <dbReference type="ARBA" id="ARBA00004394"/>
    </source>
</evidence>
<evidence type="ECO:0000313" key="8">
    <source>
        <dbReference type="EMBL" id="AWW30535.1"/>
    </source>
</evidence>
<feature type="transmembrane region" description="Helical" evidence="7">
    <location>
        <begin position="6"/>
        <end position="25"/>
    </location>
</feature>
<evidence type="ECO:0000256" key="5">
    <source>
        <dbReference type="ARBA" id="ARBA00023034"/>
    </source>
</evidence>
<dbReference type="GO" id="GO:0046873">
    <property type="term" value="F:metal ion transmembrane transporter activity"/>
    <property type="evidence" value="ECO:0007669"/>
    <property type="project" value="InterPro"/>
</dbReference>
<proteinExistence type="predicted"/>
<keyword evidence="6 7" id="KW-0472">Membrane</keyword>
<feature type="transmembrane region" description="Helical" evidence="7">
    <location>
        <begin position="32"/>
        <end position="54"/>
    </location>
</feature>
<feature type="transmembrane region" description="Helical" evidence="7">
    <location>
        <begin position="195"/>
        <end position="213"/>
    </location>
</feature>
<evidence type="ECO:0000256" key="4">
    <source>
        <dbReference type="ARBA" id="ARBA00022989"/>
    </source>
</evidence>
<evidence type="ECO:0000313" key="9">
    <source>
        <dbReference type="Proteomes" id="UP000248688"/>
    </source>
</evidence>
<dbReference type="PANTHER" id="PTHR16133">
    <property type="entry name" value="SOLUTE CARRIER FAMILY 39 ZINC TRANSPORTER , MEMBER 9-RELATED"/>
    <property type="match status" value="1"/>
</dbReference>
<comment type="subcellular location">
    <subcellularLocation>
        <location evidence="1">Endomembrane system</location>
        <topology evidence="1">Multi-pass membrane protein</topology>
    </subcellularLocation>
    <subcellularLocation>
        <location evidence="2">Golgi apparatus membrane</location>
    </subcellularLocation>
</comment>
<organism evidence="8 9">
    <name type="scientific">Echinicola strongylocentroti</name>
    <dbReference type="NCBI Taxonomy" id="1795355"/>
    <lineage>
        <taxon>Bacteria</taxon>
        <taxon>Pseudomonadati</taxon>
        <taxon>Bacteroidota</taxon>
        <taxon>Cytophagia</taxon>
        <taxon>Cytophagales</taxon>
        <taxon>Cyclobacteriaceae</taxon>
        <taxon>Echinicola</taxon>
    </lineage>
</organism>